<dbReference type="EMBL" id="QLTK01000028">
    <property type="protein sequence ID" value="RAS21535.1"/>
    <property type="molecule type" value="Genomic_DNA"/>
</dbReference>
<reference evidence="1 2" key="1">
    <citation type="submission" date="2018-06" db="EMBL/GenBank/DDBJ databases">
        <title>Genomic Encyclopedia of Type Strains, Phase III (KMG-III): the genomes of soil and plant-associated and newly described type strains.</title>
        <authorList>
            <person name="Whitman W."/>
        </authorList>
    </citation>
    <scope>NUCLEOTIDE SEQUENCE [LARGE SCALE GENOMIC DNA]</scope>
    <source>
        <strain evidence="1 2">LMG 23644</strain>
    </source>
</reference>
<proteinExistence type="predicted"/>
<dbReference type="OrthoDB" id="9133860at2"/>
<name>A0A329BRG2_9BURK</name>
<organism evidence="1 2">
    <name type="scientific">Paraburkholderia bryophila</name>
    <dbReference type="NCBI Taxonomy" id="420952"/>
    <lineage>
        <taxon>Bacteria</taxon>
        <taxon>Pseudomonadati</taxon>
        <taxon>Pseudomonadota</taxon>
        <taxon>Betaproteobacteria</taxon>
        <taxon>Burkholderiales</taxon>
        <taxon>Burkholderiaceae</taxon>
        <taxon>Paraburkholderia</taxon>
    </lineage>
</organism>
<gene>
    <name evidence="1" type="ORF">BX591_12855</name>
</gene>
<accession>A0A329BRG2</accession>
<dbReference type="AlphaFoldDB" id="A0A329BRG2"/>
<dbReference type="Proteomes" id="UP000248918">
    <property type="component" value="Unassembled WGS sequence"/>
</dbReference>
<dbReference type="RefSeq" id="WP_111934723.1">
    <property type="nucleotide sequence ID" value="NZ_CADFFP010000030.1"/>
</dbReference>
<comment type="caution">
    <text evidence="1">The sequence shown here is derived from an EMBL/GenBank/DDBJ whole genome shotgun (WGS) entry which is preliminary data.</text>
</comment>
<protein>
    <submittedName>
        <fullName evidence="1">Uncharacterized protein</fullName>
    </submittedName>
</protein>
<evidence type="ECO:0000313" key="2">
    <source>
        <dbReference type="Proteomes" id="UP000248918"/>
    </source>
</evidence>
<evidence type="ECO:0000313" key="1">
    <source>
        <dbReference type="EMBL" id="RAS21535.1"/>
    </source>
</evidence>
<sequence length="122" mass="12597">MPMSVYAPFGAGAGNFAAGQANSALAGNQSLSTGGLLGLLERILEKENNKVNNTLQSAENADSAMQQFGGQQTNAAQGSNQGNVEMLRAQQAVGELSTFNSAATNMMNSVNDSQKAVAQNTR</sequence>